<feature type="region of interest" description="Disordered" evidence="1">
    <location>
        <begin position="1"/>
        <end position="34"/>
    </location>
</feature>
<reference evidence="2" key="1">
    <citation type="submission" date="2021-01" db="UniProtKB">
        <authorList>
            <consortium name="EnsemblPlants"/>
        </authorList>
    </citation>
    <scope>IDENTIFICATION</scope>
</reference>
<proteinExistence type="predicted"/>
<name>A0A7N1A9Z8_KALFE</name>
<organism evidence="2 3">
    <name type="scientific">Kalanchoe fedtschenkoi</name>
    <name type="common">Lavender scallops</name>
    <name type="synonym">South American air plant</name>
    <dbReference type="NCBI Taxonomy" id="63787"/>
    <lineage>
        <taxon>Eukaryota</taxon>
        <taxon>Viridiplantae</taxon>
        <taxon>Streptophyta</taxon>
        <taxon>Embryophyta</taxon>
        <taxon>Tracheophyta</taxon>
        <taxon>Spermatophyta</taxon>
        <taxon>Magnoliopsida</taxon>
        <taxon>eudicotyledons</taxon>
        <taxon>Gunneridae</taxon>
        <taxon>Pentapetalae</taxon>
        <taxon>Saxifragales</taxon>
        <taxon>Crassulaceae</taxon>
        <taxon>Kalanchoe</taxon>
    </lineage>
</organism>
<evidence type="ECO:0000313" key="2">
    <source>
        <dbReference type="EnsemblPlants" id="Kaladp1324s0005.1.v1.1"/>
    </source>
</evidence>
<evidence type="ECO:0000313" key="3">
    <source>
        <dbReference type="Proteomes" id="UP000594263"/>
    </source>
</evidence>
<dbReference type="EnsemblPlants" id="Kaladp1324s0005.1.v1.1">
    <property type="protein sequence ID" value="Kaladp1324s0005.1.v1.1"/>
    <property type="gene ID" value="Kaladp1324s0005.v1.1"/>
</dbReference>
<dbReference type="Gramene" id="Kaladp1324s0005.1.v1.1">
    <property type="protein sequence ID" value="Kaladp1324s0005.1.v1.1"/>
    <property type="gene ID" value="Kaladp1324s0005.v1.1"/>
</dbReference>
<feature type="compositionally biased region" description="Low complexity" evidence="1">
    <location>
        <begin position="22"/>
        <end position="33"/>
    </location>
</feature>
<sequence>MRHPSTATSVGLSGRHPSTAASSTQRSSCPRSSPFKDCRLNLWRSICFPSSTPNPEFFLCAFQPPSKFDKDGSLVDEKVKETLKALQLPALVQLPRLLGAT</sequence>
<feature type="compositionally biased region" description="Polar residues" evidence="1">
    <location>
        <begin position="1"/>
        <end position="11"/>
    </location>
</feature>
<dbReference type="Proteomes" id="UP000594263">
    <property type="component" value="Unplaced"/>
</dbReference>
<keyword evidence="3" id="KW-1185">Reference proteome</keyword>
<accession>A0A7N1A9Z8</accession>
<protein>
    <submittedName>
        <fullName evidence="2">Uncharacterized protein</fullName>
    </submittedName>
</protein>
<dbReference type="AlphaFoldDB" id="A0A7N1A9Z8"/>
<evidence type="ECO:0000256" key="1">
    <source>
        <dbReference type="SAM" id="MobiDB-lite"/>
    </source>
</evidence>